<dbReference type="PROSITE" id="PS50011">
    <property type="entry name" value="PROTEIN_KINASE_DOM"/>
    <property type="match status" value="1"/>
</dbReference>
<protein>
    <recommendedName>
        <fullName evidence="2">Protein kinase domain-containing protein</fullName>
    </recommendedName>
</protein>
<evidence type="ECO:0000256" key="1">
    <source>
        <dbReference type="PROSITE-ProRule" id="PRU10141"/>
    </source>
</evidence>
<dbReference type="GO" id="GO:0004674">
    <property type="term" value="F:protein serine/threonine kinase activity"/>
    <property type="evidence" value="ECO:0007669"/>
    <property type="project" value="TreeGrafter"/>
</dbReference>
<evidence type="ECO:0000259" key="2">
    <source>
        <dbReference type="PROSITE" id="PS50011"/>
    </source>
</evidence>
<keyword evidence="1" id="KW-0067">ATP-binding</keyword>
<accession>A0A7R9WV75</accession>
<feature type="binding site" evidence="1">
    <location>
        <position position="86"/>
    </location>
    <ligand>
        <name>ATP</name>
        <dbReference type="ChEBI" id="CHEBI:30616"/>
    </ligand>
</feature>
<dbReference type="InterPro" id="IPR051681">
    <property type="entry name" value="Ser/Thr_Kinases-Pseudokinases"/>
</dbReference>
<gene>
    <name evidence="3" type="ORF">CAUS1442_LOCUS7117</name>
</gene>
<dbReference type="SUPFAM" id="SSF56112">
    <property type="entry name" value="Protein kinase-like (PK-like)"/>
    <property type="match status" value="1"/>
</dbReference>
<dbReference type="InterPro" id="IPR000719">
    <property type="entry name" value="Prot_kinase_dom"/>
</dbReference>
<dbReference type="PANTHER" id="PTHR44329">
    <property type="entry name" value="SERINE/THREONINE-PROTEIN KINASE TNNI3K-RELATED"/>
    <property type="match status" value="1"/>
</dbReference>
<evidence type="ECO:0000313" key="3">
    <source>
        <dbReference type="EMBL" id="CAD8335012.1"/>
    </source>
</evidence>
<dbReference type="Gene3D" id="1.10.510.10">
    <property type="entry name" value="Transferase(Phosphotransferase) domain 1"/>
    <property type="match status" value="1"/>
</dbReference>
<dbReference type="Pfam" id="PF00069">
    <property type="entry name" value="Pkinase"/>
    <property type="match status" value="1"/>
</dbReference>
<proteinExistence type="predicted"/>
<keyword evidence="1" id="KW-0547">Nucleotide-binding</keyword>
<name>A0A7R9WV75_9STRA</name>
<reference evidence="3" key="1">
    <citation type="submission" date="2021-01" db="EMBL/GenBank/DDBJ databases">
        <authorList>
            <person name="Corre E."/>
            <person name="Pelletier E."/>
            <person name="Niang G."/>
            <person name="Scheremetjew M."/>
            <person name="Finn R."/>
            <person name="Kale V."/>
            <person name="Holt S."/>
            <person name="Cochrane G."/>
            <person name="Meng A."/>
            <person name="Brown T."/>
            <person name="Cohen L."/>
        </authorList>
    </citation>
    <scope>NUCLEOTIDE SEQUENCE</scope>
    <source>
        <strain evidence="3">CCMP3328</strain>
    </source>
</reference>
<dbReference type="EMBL" id="HBEF01011279">
    <property type="protein sequence ID" value="CAD8335012.1"/>
    <property type="molecule type" value="Transcribed_RNA"/>
</dbReference>
<dbReference type="Gene3D" id="3.30.200.20">
    <property type="entry name" value="Phosphorylase Kinase, domain 1"/>
    <property type="match status" value="1"/>
</dbReference>
<dbReference type="AlphaFoldDB" id="A0A7R9WV75"/>
<organism evidence="3">
    <name type="scientific">Craspedostauros australis</name>
    <dbReference type="NCBI Taxonomy" id="1486917"/>
    <lineage>
        <taxon>Eukaryota</taxon>
        <taxon>Sar</taxon>
        <taxon>Stramenopiles</taxon>
        <taxon>Ochrophyta</taxon>
        <taxon>Bacillariophyta</taxon>
        <taxon>Bacillariophyceae</taxon>
        <taxon>Bacillariophycidae</taxon>
        <taxon>Naviculales</taxon>
        <taxon>Naviculaceae</taxon>
        <taxon>Craspedostauros</taxon>
    </lineage>
</organism>
<dbReference type="PROSITE" id="PS00107">
    <property type="entry name" value="PROTEIN_KINASE_ATP"/>
    <property type="match status" value="1"/>
</dbReference>
<sequence length="283" mass="30473">MACNRLQEPPMHLLGLKNLRWAAVSNNPFITHYIQQRNNNNSNNEPALSVLQNAADLDNEDWPVLGQGAGGVTRKATYDGKDVAVKTYAGELTSDGSPLDEKIISRTAFHVCQQHPCLIQLLGETNNGALVMEFLDGYTALAGPPSMQTCSRDVYDASTKLTTAQVRTLLVGLSQVLEKLHANGICHGDFYAHNILIRLSADGIDVKLSDFGAAFFYDAASQYGSLVQRCEVRAFGVLIEEVVALASDGASPTLDKLKAVAATAAGTDAFTFAQIRASIEERA</sequence>
<feature type="domain" description="Protein kinase" evidence="2">
    <location>
        <begin position="59"/>
        <end position="283"/>
    </location>
</feature>
<dbReference type="PANTHER" id="PTHR44329:SF214">
    <property type="entry name" value="PROTEIN KINASE DOMAIN-CONTAINING PROTEIN"/>
    <property type="match status" value="1"/>
</dbReference>
<dbReference type="InterPro" id="IPR017441">
    <property type="entry name" value="Protein_kinase_ATP_BS"/>
</dbReference>
<dbReference type="SMART" id="SM00220">
    <property type="entry name" value="S_TKc"/>
    <property type="match status" value="1"/>
</dbReference>
<dbReference type="InterPro" id="IPR011009">
    <property type="entry name" value="Kinase-like_dom_sf"/>
</dbReference>
<dbReference type="GO" id="GO:0005524">
    <property type="term" value="F:ATP binding"/>
    <property type="evidence" value="ECO:0007669"/>
    <property type="project" value="UniProtKB-UniRule"/>
</dbReference>